<keyword evidence="3" id="KW-1185">Reference proteome</keyword>
<feature type="region of interest" description="Disordered" evidence="1">
    <location>
        <begin position="536"/>
        <end position="556"/>
    </location>
</feature>
<evidence type="ECO:0000313" key="3">
    <source>
        <dbReference type="Proteomes" id="UP001215598"/>
    </source>
</evidence>
<protein>
    <submittedName>
        <fullName evidence="2">Uncharacterized protein</fullName>
    </submittedName>
</protein>
<evidence type="ECO:0000256" key="1">
    <source>
        <dbReference type="SAM" id="MobiDB-lite"/>
    </source>
</evidence>
<dbReference type="EMBL" id="JARKIB010000043">
    <property type="protein sequence ID" value="KAJ7757929.1"/>
    <property type="molecule type" value="Genomic_DNA"/>
</dbReference>
<accession>A0AAD7J9G6</accession>
<sequence>MGDPIEVPNVAVLHDTLNELDRNPPKLATKLRLWTLQIPFPKVPPLVVAIVPIEAKVKGPQLAEWQLLLMKGLIAHGFRITASGGDGASVERDCQRRLAAASKPVEFRIKHPDADYPDVVVELWEMDGNVWVVFQDAKHGRKTFRNNAASGARGLVLGNFVVYFEQMYTLAMQPGSPMYPRDWKSSVRMDDPAAACLSSADTLQQAAENPTQNLGLVVYLFVFGELIDAWQSRTLSHHERAKIAMRTRLFLQTWRTYLKKAGYSEARHFISKEAFDIFEILVNGILGLIVIHRDHLGDHPCPLLPWLVASEPNEHTFSGIRDVSEDFTLAEAILTVPKLRAKMQGAVRTPLKTSDFKKRASGYSHTYFTPEDINLALLRQFPTDVELSTAYAIAIEENDCLWSLLGIHPHDIAGVPDPGRALVAQPLPDPEFEKLYIEEETERNDTADQRLSAAEELQRVVDSLKDVADISRAGDAELDACVMASVALSMEELARINDLPESNPERFAEIQTEIARAMATQPTAFVALLQGIAQSAMSDDSTPSPSPPSSKPLVDISSDDLAPLVALRREHQTREERMGVRTYKSSGTYVNPKTGVEKPLTDRQLLAQKMQGIVKRDQERGSSTGLNRTVRWRTDTGSASILAAAVPKTGNAANAELAAGGRAKEAIKRRRAIFGRLKCVSRVAEAGVGTTSQLQAGSYGFAIVGSEIMLVRVITLYSKNGGKAGAHSWVASSDTVGSLSYLLVQAYQHLYCRQFKFTHRNYAALGTLRFAHLPANSFLAFLPTNDEPVKEFRDHVEIGPHGQKIFDELFMEREVLGKAVASLNTVRRKGKANINIIDV</sequence>
<comment type="caution">
    <text evidence="2">The sequence shown here is derived from an EMBL/GenBank/DDBJ whole genome shotgun (WGS) entry which is preliminary data.</text>
</comment>
<dbReference type="Proteomes" id="UP001215598">
    <property type="component" value="Unassembled WGS sequence"/>
</dbReference>
<evidence type="ECO:0000313" key="2">
    <source>
        <dbReference type="EMBL" id="KAJ7757929.1"/>
    </source>
</evidence>
<name>A0AAD7J9G6_9AGAR</name>
<gene>
    <name evidence="2" type="ORF">B0H16DRAFT_1822598</name>
</gene>
<proteinExistence type="predicted"/>
<dbReference type="AlphaFoldDB" id="A0AAD7J9G6"/>
<organism evidence="2 3">
    <name type="scientific">Mycena metata</name>
    <dbReference type="NCBI Taxonomy" id="1033252"/>
    <lineage>
        <taxon>Eukaryota</taxon>
        <taxon>Fungi</taxon>
        <taxon>Dikarya</taxon>
        <taxon>Basidiomycota</taxon>
        <taxon>Agaricomycotina</taxon>
        <taxon>Agaricomycetes</taxon>
        <taxon>Agaricomycetidae</taxon>
        <taxon>Agaricales</taxon>
        <taxon>Marasmiineae</taxon>
        <taxon>Mycenaceae</taxon>
        <taxon>Mycena</taxon>
    </lineage>
</organism>
<reference evidence="2" key="1">
    <citation type="submission" date="2023-03" db="EMBL/GenBank/DDBJ databases">
        <title>Massive genome expansion in bonnet fungi (Mycena s.s.) driven by repeated elements and novel gene families across ecological guilds.</title>
        <authorList>
            <consortium name="Lawrence Berkeley National Laboratory"/>
            <person name="Harder C.B."/>
            <person name="Miyauchi S."/>
            <person name="Viragh M."/>
            <person name="Kuo A."/>
            <person name="Thoen E."/>
            <person name="Andreopoulos B."/>
            <person name="Lu D."/>
            <person name="Skrede I."/>
            <person name="Drula E."/>
            <person name="Henrissat B."/>
            <person name="Morin E."/>
            <person name="Kohler A."/>
            <person name="Barry K."/>
            <person name="LaButti K."/>
            <person name="Morin E."/>
            <person name="Salamov A."/>
            <person name="Lipzen A."/>
            <person name="Mereny Z."/>
            <person name="Hegedus B."/>
            <person name="Baldrian P."/>
            <person name="Stursova M."/>
            <person name="Weitz H."/>
            <person name="Taylor A."/>
            <person name="Grigoriev I.V."/>
            <person name="Nagy L.G."/>
            <person name="Martin F."/>
            <person name="Kauserud H."/>
        </authorList>
    </citation>
    <scope>NUCLEOTIDE SEQUENCE</scope>
    <source>
        <strain evidence="2">CBHHK182m</strain>
    </source>
</reference>